<dbReference type="Proteomes" id="UP000827721">
    <property type="component" value="Unassembled WGS sequence"/>
</dbReference>
<feature type="transmembrane region" description="Helical" evidence="5">
    <location>
        <begin position="384"/>
        <end position="403"/>
    </location>
</feature>
<dbReference type="PIRSF" id="PIRSF017321">
    <property type="entry name" value="GWT1"/>
    <property type="match status" value="1"/>
</dbReference>
<evidence type="ECO:0000256" key="3">
    <source>
        <dbReference type="ARBA" id="ARBA00022989"/>
    </source>
</evidence>
<dbReference type="PANTHER" id="PTHR20661">
    <property type="entry name" value="PHOSPHATIDYLINOSITOL-GLYCAN BIOSYNTHESIS CLASS W PROTEIN"/>
    <property type="match status" value="1"/>
</dbReference>
<evidence type="ECO:0000313" key="6">
    <source>
        <dbReference type="EMBL" id="KAH7578621.1"/>
    </source>
</evidence>
<comment type="subcellular location">
    <subcellularLocation>
        <location evidence="1">Membrane</location>
        <topology evidence="1">Multi-pass membrane protein</topology>
    </subcellularLocation>
</comment>
<gene>
    <name evidence="6" type="ORF">JRO89_XS01G0406300</name>
</gene>
<accession>A0ABQ8IPR2</accession>
<evidence type="ECO:0000313" key="7">
    <source>
        <dbReference type="Proteomes" id="UP000827721"/>
    </source>
</evidence>
<keyword evidence="2 5" id="KW-0812">Transmembrane</keyword>
<feature type="transmembrane region" description="Helical" evidence="5">
    <location>
        <begin position="206"/>
        <end position="224"/>
    </location>
</feature>
<reference evidence="6 7" key="1">
    <citation type="submission" date="2021-02" db="EMBL/GenBank/DDBJ databases">
        <title>Plant Genome Project.</title>
        <authorList>
            <person name="Zhang R.-G."/>
        </authorList>
    </citation>
    <scope>NUCLEOTIDE SEQUENCE [LARGE SCALE GENOMIC DNA]</scope>
    <source>
        <tissue evidence="6">Leaves</tissue>
    </source>
</reference>
<evidence type="ECO:0000256" key="2">
    <source>
        <dbReference type="ARBA" id="ARBA00022692"/>
    </source>
</evidence>
<feature type="transmembrane region" description="Helical" evidence="5">
    <location>
        <begin position="317"/>
        <end position="338"/>
    </location>
</feature>
<evidence type="ECO:0000256" key="1">
    <source>
        <dbReference type="ARBA" id="ARBA00004141"/>
    </source>
</evidence>
<feature type="transmembrane region" description="Helical" evidence="5">
    <location>
        <begin position="145"/>
        <end position="163"/>
    </location>
</feature>
<feature type="transmembrane region" description="Helical" evidence="5">
    <location>
        <begin position="350"/>
        <end position="369"/>
    </location>
</feature>
<organism evidence="6 7">
    <name type="scientific">Xanthoceras sorbifolium</name>
    <dbReference type="NCBI Taxonomy" id="99658"/>
    <lineage>
        <taxon>Eukaryota</taxon>
        <taxon>Viridiplantae</taxon>
        <taxon>Streptophyta</taxon>
        <taxon>Embryophyta</taxon>
        <taxon>Tracheophyta</taxon>
        <taxon>Spermatophyta</taxon>
        <taxon>Magnoliopsida</taxon>
        <taxon>eudicotyledons</taxon>
        <taxon>Gunneridae</taxon>
        <taxon>Pentapetalae</taxon>
        <taxon>rosids</taxon>
        <taxon>malvids</taxon>
        <taxon>Sapindales</taxon>
        <taxon>Sapindaceae</taxon>
        <taxon>Xanthoceroideae</taxon>
        <taxon>Xanthoceras</taxon>
    </lineage>
</organism>
<keyword evidence="7" id="KW-1185">Reference proteome</keyword>
<feature type="transmembrane region" description="Helical" evidence="5">
    <location>
        <begin position="239"/>
        <end position="256"/>
    </location>
</feature>
<comment type="caution">
    <text evidence="6">The sequence shown here is derived from an EMBL/GenBank/DDBJ whole genome shotgun (WGS) entry which is preliminary data.</text>
</comment>
<dbReference type="Pfam" id="PF06423">
    <property type="entry name" value="GWT1"/>
    <property type="match status" value="1"/>
</dbReference>
<evidence type="ECO:0000256" key="4">
    <source>
        <dbReference type="ARBA" id="ARBA00023136"/>
    </source>
</evidence>
<proteinExistence type="predicted"/>
<feature type="transmembrane region" description="Helical" evidence="5">
    <location>
        <begin position="20"/>
        <end position="43"/>
    </location>
</feature>
<dbReference type="InterPro" id="IPR009447">
    <property type="entry name" value="PIGW/GWT1"/>
</dbReference>
<keyword evidence="3 5" id="KW-1133">Transmembrane helix</keyword>
<feature type="transmembrane region" description="Helical" evidence="5">
    <location>
        <begin position="451"/>
        <end position="474"/>
    </location>
</feature>
<dbReference type="PANTHER" id="PTHR20661:SF0">
    <property type="entry name" value="PHOSPHATIDYLINOSITOL-GLYCAN BIOSYNTHESIS CLASS W PROTEIN"/>
    <property type="match status" value="1"/>
</dbReference>
<feature type="transmembrane region" description="Helical" evidence="5">
    <location>
        <begin position="175"/>
        <end position="194"/>
    </location>
</feature>
<sequence>MASLPKSFNPDKQLKEQFVSNLTGSTFIQIFFVLAVVPISILLRHCIRSCRPIDHCVTETSLKKDDNLLVASKSLWACIVTIAVDFVIIFLPMILFFTILAKWAIPGSILLFFLFFSIATKRFFSSSNSEEGLHSLRTIISSYRVTTMIMTCLCILAVDFRIFPRENAKTETYGTGLMDLGVGSFVVANAIVSRQARNVLSMNWKLALKSISPLIILGFGRLVTTSGVDYQVHVGEYGVHWNFFFSLAGVSILTSITNIPPKYCGILGSIILIGYQCWLNYGLNVYLLSNERGPDIISQNKEGIFSLFDAKFDDARLLFPGYWGMYLLGVYLGYSLFFRNRSDAMLRSNTATFVRVWLISLLLWLLTVLLDRYVERVSRRMCNLAYVTWVLALNLQLLGGLMISDYIPGSKISSLEVAFDRNLLASFLLANVLTGLVNLSINTLFVSSTPALLILIVYALTLSMIVGIADFYGLRLKFW</sequence>
<dbReference type="EMBL" id="JAFEMO010000001">
    <property type="protein sequence ID" value="KAH7578621.1"/>
    <property type="molecule type" value="Genomic_DNA"/>
</dbReference>
<feature type="transmembrane region" description="Helical" evidence="5">
    <location>
        <begin position="74"/>
        <end position="97"/>
    </location>
</feature>
<protein>
    <recommendedName>
        <fullName evidence="8">GPI-anchored wall transfer protein</fullName>
    </recommendedName>
</protein>
<name>A0ABQ8IPR2_9ROSI</name>
<evidence type="ECO:0008006" key="8">
    <source>
        <dbReference type="Google" id="ProtNLM"/>
    </source>
</evidence>
<evidence type="ECO:0000256" key="5">
    <source>
        <dbReference type="SAM" id="Phobius"/>
    </source>
</evidence>
<feature type="transmembrane region" description="Helical" evidence="5">
    <location>
        <begin position="423"/>
        <end position="445"/>
    </location>
</feature>
<feature type="transmembrane region" description="Helical" evidence="5">
    <location>
        <begin position="103"/>
        <end position="124"/>
    </location>
</feature>
<feature type="transmembrane region" description="Helical" evidence="5">
    <location>
        <begin position="263"/>
        <end position="281"/>
    </location>
</feature>
<keyword evidence="4 5" id="KW-0472">Membrane</keyword>